<reference evidence="1" key="2">
    <citation type="journal article" date="2020" name="Nat. Commun.">
        <title>Large-scale genome sequencing of mycorrhizal fungi provides insights into the early evolution of symbiotic traits.</title>
        <authorList>
            <person name="Miyauchi S."/>
            <person name="Kiss E."/>
            <person name="Kuo A."/>
            <person name="Drula E."/>
            <person name="Kohler A."/>
            <person name="Sanchez-Garcia M."/>
            <person name="Morin E."/>
            <person name="Andreopoulos B."/>
            <person name="Barry K.W."/>
            <person name="Bonito G."/>
            <person name="Buee M."/>
            <person name="Carver A."/>
            <person name="Chen C."/>
            <person name="Cichocki N."/>
            <person name="Clum A."/>
            <person name="Culley D."/>
            <person name="Crous P.W."/>
            <person name="Fauchery L."/>
            <person name="Girlanda M."/>
            <person name="Hayes R.D."/>
            <person name="Keri Z."/>
            <person name="LaButti K."/>
            <person name="Lipzen A."/>
            <person name="Lombard V."/>
            <person name="Magnuson J."/>
            <person name="Maillard F."/>
            <person name="Murat C."/>
            <person name="Nolan M."/>
            <person name="Ohm R.A."/>
            <person name="Pangilinan J."/>
            <person name="Pereira M.F."/>
            <person name="Perotto S."/>
            <person name="Peter M."/>
            <person name="Pfister S."/>
            <person name="Riley R."/>
            <person name="Sitrit Y."/>
            <person name="Stielow J.B."/>
            <person name="Szollosi G."/>
            <person name="Zifcakova L."/>
            <person name="Stursova M."/>
            <person name="Spatafora J.W."/>
            <person name="Tedersoo L."/>
            <person name="Vaario L.M."/>
            <person name="Yamada A."/>
            <person name="Yan M."/>
            <person name="Wang P."/>
            <person name="Xu J."/>
            <person name="Bruns T."/>
            <person name="Baldrian P."/>
            <person name="Vilgalys R."/>
            <person name="Dunand C."/>
            <person name="Henrissat B."/>
            <person name="Grigoriev I.V."/>
            <person name="Hibbett D."/>
            <person name="Nagy L.G."/>
            <person name="Martin F.M."/>
        </authorList>
    </citation>
    <scope>NUCLEOTIDE SEQUENCE</scope>
    <source>
        <strain evidence="1">P2</strain>
    </source>
</reference>
<proteinExistence type="predicted"/>
<dbReference type="EMBL" id="MU117993">
    <property type="protein sequence ID" value="KAF9649768.1"/>
    <property type="molecule type" value="Genomic_DNA"/>
</dbReference>
<organism evidence="1 2">
    <name type="scientific">Thelephora ganbajun</name>
    <name type="common">Ganba fungus</name>
    <dbReference type="NCBI Taxonomy" id="370292"/>
    <lineage>
        <taxon>Eukaryota</taxon>
        <taxon>Fungi</taxon>
        <taxon>Dikarya</taxon>
        <taxon>Basidiomycota</taxon>
        <taxon>Agaricomycotina</taxon>
        <taxon>Agaricomycetes</taxon>
        <taxon>Thelephorales</taxon>
        <taxon>Thelephoraceae</taxon>
        <taxon>Thelephora</taxon>
    </lineage>
</organism>
<gene>
    <name evidence="1" type="ORF">BDM02DRAFT_3113217</name>
</gene>
<dbReference type="Proteomes" id="UP000886501">
    <property type="component" value="Unassembled WGS sequence"/>
</dbReference>
<reference evidence="1" key="1">
    <citation type="submission" date="2019-10" db="EMBL/GenBank/DDBJ databases">
        <authorList>
            <consortium name="DOE Joint Genome Institute"/>
            <person name="Kuo A."/>
            <person name="Miyauchi S."/>
            <person name="Kiss E."/>
            <person name="Drula E."/>
            <person name="Kohler A."/>
            <person name="Sanchez-Garcia M."/>
            <person name="Andreopoulos B."/>
            <person name="Barry K.W."/>
            <person name="Bonito G."/>
            <person name="Buee M."/>
            <person name="Carver A."/>
            <person name="Chen C."/>
            <person name="Cichocki N."/>
            <person name="Clum A."/>
            <person name="Culley D."/>
            <person name="Crous P.W."/>
            <person name="Fauchery L."/>
            <person name="Girlanda M."/>
            <person name="Hayes R."/>
            <person name="Keri Z."/>
            <person name="Labutti K."/>
            <person name="Lipzen A."/>
            <person name="Lombard V."/>
            <person name="Magnuson J."/>
            <person name="Maillard F."/>
            <person name="Morin E."/>
            <person name="Murat C."/>
            <person name="Nolan M."/>
            <person name="Ohm R."/>
            <person name="Pangilinan J."/>
            <person name="Pereira M."/>
            <person name="Perotto S."/>
            <person name="Peter M."/>
            <person name="Riley R."/>
            <person name="Sitrit Y."/>
            <person name="Stielow B."/>
            <person name="Szollosi G."/>
            <person name="Zifcakova L."/>
            <person name="Stursova M."/>
            <person name="Spatafora J.W."/>
            <person name="Tedersoo L."/>
            <person name="Vaario L.-M."/>
            <person name="Yamada A."/>
            <person name="Yan M."/>
            <person name="Wang P."/>
            <person name="Xu J."/>
            <person name="Bruns T."/>
            <person name="Baldrian P."/>
            <person name="Vilgalys R."/>
            <person name="Henrissat B."/>
            <person name="Grigoriev I.V."/>
            <person name="Hibbett D."/>
            <person name="Nagy L.G."/>
            <person name="Martin F.M."/>
        </authorList>
    </citation>
    <scope>NUCLEOTIDE SEQUENCE</scope>
    <source>
        <strain evidence="1">P2</strain>
    </source>
</reference>
<accession>A0ACB6ZK45</accession>
<name>A0ACB6ZK45_THEGA</name>
<comment type="caution">
    <text evidence="1">The sequence shown here is derived from an EMBL/GenBank/DDBJ whole genome shotgun (WGS) entry which is preliminary data.</text>
</comment>
<protein>
    <submittedName>
        <fullName evidence="1">Uncharacterized protein</fullName>
    </submittedName>
</protein>
<evidence type="ECO:0000313" key="2">
    <source>
        <dbReference type="Proteomes" id="UP000886501"/>
    </source>
</evidence>
<keyword evidence="2" id="KW-1185">Reference proteome</keyword>
<sequence length="332" mass="35990">MDPPVGIQKRRDKRTVKPHTATPGMEFLFILSLFFSSVLCIDILYDGRASPNFDAGVLDKSSGPYLTVVRGSEAASHYTQFISNTLFPTPLWSNPFSNTEDVIAVSIDNSSVFVPGGNINNTQFGFRRTEMIAQKNSSVSQLTAISQVNTTAFHFSIAVDDSKPLNLTHEYQVVFIEPSDGSHVFGVKLGSPFTNPTGTLPAADAQNVKVLDHNLNVLFSTPFICRSWHNFAIVVDWDNLTLAVFYSVGAWPLNLVSPTQKNQGAKVAPSGQGEFHFGVLKLPLVNPSDPPEQRGDVVHHGIQEGTTEGLLYSGIFIEKVNGASGPALSGPL</sequence>
<evidence type="ECO:0000313" key="1">
    <source>
        <dbReference type="EMBL" id="KAF9649768.1"/>
    </source>
</evidence>